<dbReference type="PROSITE" id="PS50110">
    <property type="entry name" value="RESPONSE_REGULATORY"/>
    <property type="match status" value="1"/>
</dbReference>
<gene>
    <name evidence="4" type="ORF">ET524_08340</name>
</gene>
<feature type="domain" description="Response regulatory" evidence="2">
    <location>
        <begin position="3"/>
        <end position="121"/>
    </location>
</feature>
<dbReference type="SMART" id="SM00850">
    <property type="entry name" value="LytTR"/>
    <property type="match status" value="1"/>
</dbReference>
<keyword evidence="5" id="KW-1185">Reference proteome</keyword>
<dbReference type="GO" id="GO:0003677">
    <property type="term" value="F:DNA binding"/>
    <property type="evidence" value="ECO:0007669"/>
    <property type="project" value="InterPro"/>
</dbReference>
<dbReference type="RefSeq" id="WP_129424899.1">
    <property type="nucleotide sequence ID" value="NZ_SDPW01000001.1"/>
</dbReference>
<dbReference type="GO" id="GO:0000156">
    <property type="term" value="F:phosphorelay response regulator activity"/>
    <property type="evidence" value="ECO:0007669"/>
    <property type="project" value="InterPro"/>
</dbReference>
<dbReference type="SUPFAM" id="SSF52172">
    <property type="entry name" value="CheY-like"/>
    <property type="match status" value="1"/>
</dbReference>
<dbReference type="InterPro" id="IPR007492">
    <property type="entry name" value="LytTR_DNA-bd_dom"/>
</dbReference>
<proteinExistence type="predicted"/>
<name>A0A4Q2K4C7_9ACTN</name>
<dbReference type="Proteomes" id="UP000293345">
    <property type="component" value="Unassembled WGS sequence"/>
</dbReference>
<evidence type="ECO:0000259" key="2">
    <source>
        <dbReference type="PROSITE" id="PS50110"/>
    </source>
</evidence>
<evidence type="ECO:0000313" key="4">
    <source>
        <dbReference type="EMBL" id="RXZ54484.1"/>
    </source>
</evidence>
<dbReference type="OrthoDB" id="3236539at2"/>
<dbReference type="PROSITE" id="PS50930">
    <property type="entry name" value="HTH_LYTTR"/>
    <property type="match status" value="1"/>
</dbReference>
<organism evidence="4 5">
    <name type="scientific">Senegalimassilia faecalis</name>
    <dbReference type="NCBI Taxonomy" id="2509433"/>
    <lineage>
        <taxon>Bacteria</taxon>
        <taxon>Bacillati</taxon>
        <taxon>Actinomycetota</taxon>
        <taxon>Coriobacteriia</taxon>
        <taxon>Coriobacteriales</taxon>
        <taxon>Coriobacteriaceae</taxon>
        <taxon>Senegalimassilia</taxon>
    </lineage>
</organism>
<dbReference type="AlphaFoldDB" id="A0A4Q2K4C7"/>
<dbReference type="InterPro" id="IPR001789">
    <property type="entry name" value="Sig_transdc_resp-reg_receiver"/>
</dbReference>
<dbReference type="PANTHER" id="PTHR37299:SF1">
    <property type="entry name" value="STAGE 0 SPORULATION PROTEIN A HOMOLOG"/>
    <property type="match status" value="1"/>
</dbReference>
<dbReference type="InterPro" id="IPR046947">
    <property type="entry name" value="LytR-like"/>
</dbReference>
<dbReference type="Gene3D" id="3.40.50.2300">
    <property type="match status" value="1"/>
</dbReference>
<dbReference type="EMBL" id="SDPW01000001">
    <property type="protein sequence ID" value="RXZ54484.1"/>
    <property type="molecule type" value="Genomic_DNA"/>
</dbReference>
<dbReference type="InterPro" id="IPR011006">
    <property type="entry name" value="CheY-like_superfamily"/>
</dbReference>
<evidence type="ECO:0008006" key="6">
    <source>
        <dbReference type="Google" id="ProtNLM"/>
    </source>
</evidence>
<dbReference type="Gene3D" id="2.40.50.1020">
    <property type="entry name" value="LytTr DNA-binding domain"/>
    <property type="match status" value="1"/>
</dbReference>
<feature type="domain" description="HTH LytTR-type" evidence="3">
    <location>
        <begin position="133"/>
        <end position="230"/>
    </location>
</feature>
<evidence type="ECO:0000313" key="5">
    <source>
        <dbReference type="Proteomes" id="UP000293345"/>
    </source>
</evidence>
<sequence length="235" mass="25848">MCRILAIEDDEANIDRLQTLIAGHPAWATLQFECCGAQVAEERVSRAPHVDILVVPINAGGVHEGGIDLVRKLDADHALPLVIYTCTREAYTSAVYSTRHQYLLLTPFSPVEVRAALDKVLSMIGRVAAPVMLRTGGSTHVINPHEVQFVQSQGRKVLVSYVDGRELYAYAALSDLEKQLPGSFVRCHKSYLANMEHVIRGCREALTMTTGAQVPVSQRQYRAVRDALAAAGRQE</sequence>
<accession>A0A4Q2K4C7</accession>
<dbReference type="Pfam" id="PF04397">
    <property type="entry name" value="LytTR"/>
    <property type="match status" value="1"/>
</dbReference>
<comment type="caution">
    <text evidence="4">The sequence shown here is derived from an EMBL/GenBank/DDBJ whole genome shotgun (WGS) entry which is preliminary data.</text>
</comment>
<evidence type="ECO:0000259" key="3">
    <source>
        <dbReference type="PROSITE" id="PS50930"/>
    </source>
</evidence>
<comment type="caution">
    <text evidence="1">Lacks conserved residue(s) required for the propagation of feature annotation.</text>
</comment>
<dbReference type="PANTHER" id="PTHR37299">
    <property type="entry name" value="TRANSCRIPTIONAL REGULATOR-RELATED"/>
    <property type="match status" value="1"/>
</dbReference>
<protein>
    <recommendedName>
        <fullName evidence="6">Response regulator transcription factor</fullName>
    </recommendedName>
</protein>
<evidence type="ECO:0000256" key="1">
    <source>
        <dbReference type="PROSITE-ProRule" id="PRU00169"/>
    </source>
</evidence>
<reference evidence="4 5" key="1">
    <citation type="submission" date="2019-01" db="EMBL/GenBank/DDBJ databases">
        <title>Senegalimassilia sp. nov. KGMB04484 isolated human feces.</title>
        <authorList>
            <person name="Han K.-I."/>
            <person name="Kim J.-S."/>
            <person name="Lee K.C."/>
            <person name="Suh M.K."/>
            <person name="Eom M.K."/>
            <person name="Lee J.H."/>
            <person name="Park S.-H."/>
            <person name="Kang S.W."/>
            <person name="Park J.-E."/>
            <person name="Oh B.S."/>
            <person name="Yu S.Y."/>
            <person name="Choi S.-H."/>
            <person name="Lee D.H."/>
            <person name="Yoon H."/>
            <person name="Kim B.-Y."/>
            <person name="Lee J.H."/>
            <person name="Lee J.-S."/>
        </authorList>
    </citation>
    <scope>NUCLEOTIDE SEQUENCE [LARGE SCALE GENOMIC DNA]</scope>
    <source>
        <strain evidence="4 5">KGMB04484</strain>
    </source>
</reference>